<protein>
    <submittedName>
        <fullName evidence="1">Uncharacterized protein</fullName>
    </submittedName>
</protein>
<evidence type="ECO:0000313" key="2">
    <source>
        <dbReference type="Proteomes" id="UP000027456"/>
    </source>
</evidence>
<accession>A0A074S1U6</accession>
<dbReference type="AlphaFoldDB" id="A0A074S1U6"/>
<comment type="caution">
    <text evidence="1">The sequence shown here is derived from an EMBL/GenBank/DDBJ whole genome shotgun (WGS) entry which is preliminary data.</text>
</comment>
<dbReference type="STRING" id="1423351.A0A074S1U6"/>
<organism evidence="1 2">
    <name type="scientific">Rhizoctonia solani 123E</name>
    <dbReference type="NCBI Taxonomy" id="1423351"/>
    <lineage>
        <taxon>Eukaryota</taxon>
        <taxon>Fungi</taxon>
        <taxon>Dikarya</taxon>
        <taxon>Basidiomycota</taxon>
        <taxon>Agaricomycotina</taxon>
        <taxon>Agaricomycetes</taxon>
        <taxon>Cantharellales</taxon>
        <taxon>Ceratobasidiaceae</taxon>
        <taxon>Rhizoctonia</taxon>
    </lineage>
</organism>
<dbReference type="OrthoDB" id="3269050at2759"/>
<sequence length="316" mass="35770">MPITTWETRGGRTYVACPYVQGAIFILEITPPSGPALLARARVINTFKPFKTCLVMRVALEKVVSPPGATLAQYGLPMDAVLKVYDHRFATSERQFWNLKAFDPDHEAEYEAYANGPCAARTLAEMSEEGNPNAMKYLDPNDDRHILREHYLALTIASYFTSECNTYERLSSLQGREIPKFYGTIRFLGGEAAPNLDLTKPGILIEYIEGTPLIHAERGQPNLEFLVRECLGTVDMYSRLGVLNFGMRIESFVVKPDGSGVVMIGLENSGIRPTEMSDDEWKNEKVSYDEEGEFAGRARELWFLDFQYTYQWTKND</sequence>
<gene>
    <name evidence="1" type="ORF">V565_032870</name>
</gene>
<name>A0A074S1U6_9AGAM</name>
<dbReference type="EMBL" id="AZST01000066">
    <property type="protein sequence ID" value="KEP53291.1"/>
    <property type="molecule type" value="Genomic_DNA"/>
</dbReference>
<proteinExistence type="predicted"/>
<keyword evidence="2" id="KW-1185">Reference proteome</keyword>
<dbReference type="Proteomes" id="UP000027456">
    <property type="component" value="Unassembled WGS sequence"/>
</dbReference>
<reference evidence="1 2" key="1">
    <citation type="submission" date="2013-12" db="EMBL/GenBank/DDBJ databases">
        <authorList>
            <person name="Cubeta M."/>
            <person name="Pakala S."/>
            <person name="Fedorova N."/>
            <person name="Thomas E."/>
            <person name="Dean R."/>
            <person name="Jabaji S."/>
            <person name="Neate S."/>
            <person name="Toda T."/>
            <person name="Tavantzis S."/>
            <person name="Vilgalys R."/>
            <person name="Bharathan N."/>
            <person name="Pakala S."/>
            <person name="Losada L.S."/>
            <person name="Zafar N."/>
            <person name="Nierman W."/>
        </authorList>
    </citation>
    <scope>NUCLEOTIDE SEQUENCE [LARGE SCALE GENOMIC DNA]</scope>
    <source>
        <strain evidence="1 2">123E</strain>
    </source>
</reference>
<dbReference type="HOGENOM" id="CLU_054599_0_1_1"/>
<evidence type="ECO:0000313" key="1">
    <source>
        <dbReference type="EMBL" id="KEP53291.1"/>
    </source>
</evidence>